<reference evidence="2 3" key="1">
    <citation type="submission" date="2017-08" db="EMBL/GenBank/DDBJ databases">
        <title>Infants hospitalized years apart are colonized by the same room-sourced microbial strains.</title>
        <authorList>
            <person name="Brooks B."/>
            <person name="Olm M.R."/>
            <person name="Firek B.A."/>
            <person name="Baker R."/>
            <person name="Thomas B.C."/>
            <person name="Morowitz M.J."/>
            <person name="Banfield J.F."/>
        </authorList>
    </citation>
    <scope>NUCLEOTIDE SEQUENCE [LARGE SCALE GENOMIC DNA]</scope>
    <source>
        <strain evidence="2">S2_005_002_R2_29</strain>
    </source>
</reference>
<comment type="caution">
    <text evidence="2">The sequence shown here is derived from an EMBL/GenBank/DDBJ whole genome shotgun (WGS) entry which is preliminary data.</text>
</comment>
<protein>
    <submittedName>
        <fullName evidence="2">Uncharacterized protein</fullName>
    </submittedName>
</protein>
<dbReference type="InterPro" id="IPR053716">
    <property type="entry name" value="Flag_assembly_chemotaxis_eff"/>
</dbReference>
<evidence type="ECO:0000313" key="2">
    <source>
        <dbReference type="EMBL" id="PZQ44351.1"/>
    </source>
</evidence>
<feature type="region of interest" description="Disordered" evidence="1">
    <location>
        <begin position="110"/>
        <end position="141"/>
    </location>
</feature>
<name>A0A2W5MSS9_9BACT</name>
<accession>A0A2W5MSS9</accession>
<organism evidence="2 3">
    <name type="scientific">Micavibrio aeruginosavorus</name>
    <dbReference type="NCBI Taxonomy" id="349221"/>
    <lineage>
        <taxon>Bacteria</taxon>
        <taxon>Pseudomonadati</taxon>
        <taxon>Bdellovibrionota</taxon>
        <taxon>Bdellovibrionia</taxon>
        <taxon>Bdellovibrionales</taxon>
        <taxon>Pseudobdellovibrionaceae</taxon>
        <taxon>Micavibrio</taxon>
    </lineage>
</organism>
<proteinExistence type="predicted"/>
<dbReference type="AlphaFoldDB" id="A0A2W5MSS9"/>
<sequence length="141" mass="16995">MANLKSLIKLRRHNVDEKQKVLAELYRHIEMIEQNKQILMDRLKEERAVLDNNGTLEMYAYFGRFSQNIHRSLERMNEEKKKLEVRIQIAQDDVREAFANMKRIEIVQSEREKTEKKEQADKEGREMDEIGLDGYRRNNEE</sequence>
<dbReference type="Gene3D" id="1.10.287.1700">
    <property type="match status" value="1"/>
</dbReference>
<evidence type="ECO:0000313" key="3">
    <source>
        <dbReference type="Proteomes" id="UP000249417"/>
    </source>
</evidence>
<gene>
    <name evidence="2" type="ORF">DI551_10295</name>
</gene>
<dbReference type="EMBL" id="QFQB01000097">
    <property type="protein sequence ID" value="PZQ44351.1"/>
    <property type="molecule type" value="Genomic_DNA"/>
</dbReference>
<dbReference type="Proteomes" id="UP000249417">
    <property type="component" value="Unassembled WGS sequence"/>
</dbReference>
<evidence type="ECO:0000256" key="1">
    <source>
        <dbReference type="SAM" id="MobiDB-lite"/>
    </source>
</evidence>